<protein>
    <submittedName>
        <fullName evidence="1">Uncharacterized protein</fullName>
    </submittedName>
</protein>
<dbReference type="Proteomes" id="UP000295285">
    <property type="component" value="Unassembled WGS sequence"/>
</dbReference>
<reference evidence="1 2" key="1">
    <citation type="submission" date="2019-03" db="EMBL/GenBank/DDBJ databases">
        <title>Above-ground endophytic microbial communities from plants in different locations in the United States.</title>
        <authorList>
            <person name="Frank C."/>
        </authorList>
    </citation>
    <scope>NUCLEOTIDE SEQUENCE [LARGE SCALE GENOMIC DNA]</scope>
    <source>
        <strain evidence="1 2">LP_2_YM</strain>
    </source>
</reference>
<proteinExistence type="predicted"/>
<sequence length="39" mass="4449">MAKVFHVLIIGRSLGKDTVNPFIERVIGENVIALRSRIW</sequence>
<evidence type="ECO:0000313" key="2">
    <source>
        <dbReference type="Proteomes" id="UP000295285"/>
    </source>
</evidence>
<organism evidence="1 2">
    <name type="scientific">Bacillus thuringiensis</name>
    <dbReference type="NCBI Taxonomy" id="1428"/>
    <lineage>
        <taxon>Bacteria</taxon>
        <taxon>Bacillati</taxon>
        <taxon>Bacillota</taxon>
        <taxon>Bacilli</taxon>
        <taxon>Bacillales</taxon>
        <taxon>Bacillaceae</taxon>
        <taxon>Bacillus</taxon>
        <taxon>Bacillus cereus group</taxon>
    </lineage>
</organism>
<accession>A0A4R4BCG3</accession>
<dbReference type="EMBL" id="SMDG01000012">
    <property type="protein sequence ID" value="TCW53202.1"/>
    <property type="molecule type" value="Genomic_DNA"/>
</dbReference>
<gene>
    <name evidence="1" type="ORF">EC910_112155</name>
</gene>
<comment type="caution">
    <text evidence="1">The sequence shown here is derived from an EMBL/GenBank/DDBJ whole genome shotgun (WGS) entry which is preliminary data.</text>
</comment>
<evidence type="ECO:0000313" key="1">
    <source>
        <dbReference type="EMBL" id="TCW53202.1"/>
    </source>
</evidence>
<dbReference type="AlphaFoldDB" id="A0A4R4BCG3"/>
<name>A0A4R4BCG3_BACTU</name>